<feature type="non-terminal residue" evidence="1">
    <location>
        <position position="384"/>
    </location>
</feature>
<gene>
    <name evidence="1" type="ORF">LCGC14_1802680</name>
</gene>
<protein>
    <submittedName>
        <fullName evidence="1">Uncharacterized protein</fullName>
    </submittedName>
</protein>
<accession>A0A0F9HBY3</accession>
<evidence type="ECO:0000313" key="1">
    <source>
        <dbReference type="EMBL" id="KKM00617.1"/>
    </source>
</evidence>
<comment type="caution">
    <text evidence="1">The sequence shown here is derived from an EMBL/GenBank/DDBJ whole genome shotgun (WGS) entry which is preliminary data.</text>
</comment>
<name>A0A0F9HBY3_9ZZZZ</name>
<sequence length="384" mass="41030">MKKLLILLISILVIFSFVLATEFTPQGNINLRNIYNITNVPSYNGTAINVTGNVTANSFIGNIFSSLYNWVIGAAPSSNYLTFNGTHLDFSETQLNSTINLFLGNGTFTGKISWAEATNGTLYTQTEFDTNYTANDAAYRNTTNSSYLLNTGDTATGDYTFDTDTFFIDSGNNRVGIGTVSPVSPLEIQSLAASMRQTRYATVASQSAGLTVQRSGGTTVGTDVIVQDDWRIANFNLRGYDGATYRTAASIQAFIDGTPGSGDMPGRLTFLTTADGDSSVTERMRITNTGNVGIGDTTPDFLLDVEGDIGVDGTLSILEQADANADLAGRGQLWVDNLAPNILMFTDDIGIDFTVVMQAYATIEDEDAALAQESILNFAGAGVV</sequence>
<reference evidence="1" key="1">
    <citation type="journal article" date="2015" name="Nature">
        <title>Complex archaea that bridge the gap between prokaryotes and eukaryotes.</title>
        <authorList>
            <person name="Spang A."/>
            <person name="Saw J.H."/>
            <person name="Jorgensen S.L."/>
            <person name="Zaremba-Niedzwiedzka K."/>
            <person name="Martijn J."/>
            <person name="Lind A.E."/>
            <person name="van Eijk R."/>
            <person name="Schleper C."/>
            <person name="Guy L."/>
            <person name="Ettema T.J."/>
        </authorList>
    </citation>
    <scope>NUCLEOTIDE SEQUENCE</scope>
</reference>
<organism evidence="1">
    <name type="scientific">marine sediment metagenome</name>
    <dbReference type="NCBI Taxonomy" id="412755"/>
    <lineage>
        <taxon>unclassified sequences</taxon>
        <taxon>metagenomes</taxon>
        <taxon>ecological metagenomes</taxon>
    </lineage>
</organism>
<proteinExistence type="predicted"/>
<dbReference type="AlphaFoldDB" id="A0A0F9HBY3"/>
<dbReference type="EMBL" id="LAZR01017394">
    <property type="protein sequence ID" value="KKM00617.1"/>
    <property type="molecule type" value="Genomic_DNA"/>
</dbReference>